<sequence>MDSIYWVISRDCNQKCPHCYNNSEPGAAGLSLDQISKCILHLPDADQVTVSRIILSGGEVLVWPELLFHSLNLLYEKYQDGTQLWIQTNGDLLDAAMLDRLLESHVSRIDISSMDKYHSKHSQQRKNVLEKLFHSRGMGHVILDPDDEQSFNQPLKSYAFWGATEEEWIGPLWPRGRAFKKGLSQASPEDQFCSMWSGARGFLDYDRPGSEVNIQLADVYPCCPMTCRPVGNLLDESLIDLLERCRHHPVYRALNAGRPEAMGISYGLTETYGTQRTRELGNHCLWCDEFFTKHAPDLLKTGCVTERGSVDLVELQ</sequence>
<feature type="domain" description="Radical SAM core" evidence="6">
    <location>
        <begin position="7"/>
        <end position="112"/>
    </location>
</feature>
<evidence type="ECO:0000256" key="1">
    <source>
        <dbReference type="ARBA" id="ARBA00001966"/>
    </source>
</evidence>
<evidence type="ECO:0000313" key="8">
    <source>
        <dbReference type="Proteomes" id="UP000320839"/>
    </source>
</evidence>
<reference evidence="7 8" key="1">
    <citation type="submission" date="2019-02" db="EMBL/GenBank/DDBJ databases">
        <title>Deep-cultivation of Planctomycetes and their phenomic and genomic characterization uncovers novel biology.</title>
        <authorList>
            <person name="Wiegand S."/>
            <person name="Jogler M."/>
            <person name="Boedeker C."/>
            <person name="Pinto D."/>
            <person name="Vollmers J."/>
            <person name="Rivas-Marin E."/>
            <person name="Kohn T."/>
            <person name="Peeters S.H."/>
            <person name="Heuer A."/>
            <person name="Rast P."/>
            <person name="Oberbeckmann S."/>
            <person name="Bunk B."/>
            <person name="Jeske O."/>
            <person name="Meyerdierks A."/>
            <person name="Storesund J.E."/>
            <person name="Kallscheuer N."/>
            <person name="Luecker S."/>
            <person name="Lage O.M."/>
            <person name="Pohl T."/>
            <person name="Merkel B.J."/>
            <person name="Hornburger P."/>
            <person name="Mueller R.-W."/>
            <person name="Bruemmer F."/>
            <person name="Labrenz M."/>
            <person name="Spormann A.M."/>
            <person name="Op den Camp H."/>
            <person name="Overmann J."/>
            <person name="Amann R."/>
            <person name="Jetten M.S.M."/>
            <person name="Mascher T."/>
            <person name="Medema M.H."/>
            <person name="Devos D.P."/>
            <person name="Kaster A.-K."/>
            <person name="Ovreas L."/>
            <person name="Rohde M."/>
            <person name="Galperin M.Y."/>
            <person name="Jogler C."/>
        </authorList>
    </citation>
    <scope>NUCLEOTIDE SEQUENCE [LARGE SCALE GENOMIC DNA]</scope>
    <source>
        <strain evidence="7 8">Pan153</strain>
    </source>
</reference>
<proteinExistence type="predicted"/>
<dbReference type="Gene3D" id="3.20.20.70">
    <property type="entry name" value="Aldolase class I"/>
    <property type="match status" value="1"/>
</dbReference>
<evidence type="ECO:0000256" key="2">
    <source>
        <dbReference type="ARBA" id="ARBA00022691"/>
    </source>
</evidence>
<dbReference type="Proteomes" id="UP000320839">
    <property type="component" value="Chromosome"/>
</dbReference>
<dbReference type="AlphaFoldDB" id="A0A518FW82"/>
<dbReference type="SUPFAM" id="SSF102114">
    <property type="entry name" value="Radical SAM enzymes"/>
    <property type="match status" value="1"/>
</dbReference>
<dbReference type="GO" id="GO:0051536">
    <property type="term" value="F:iron-sulfur cluster binding"/>
    <property type="evidence" value="ECO:0007669"/>
    <property type="project" value="UniProtKB-KW"/>
</dbReference>
<dbReference type="GO" id="GO:0046872">
    <property type="term" value="F:metal ion binding"/>
    <property type="evidence" value="ECO:0007669"/>
    <property type="project" value="UniProtKB-KW"/>
</dbReference>
<gene>
    <name evidence="7" type="primary">moaA_3</name>
    <name evidence="7" type="ORF">Pan153_52800</name>
</gene>
<evidence type="ECO:0000256" key="3">
    <source>
        <dbReference type="ARBA" id="ARBA00022723"/>
    </source>
</evidence>
<dbReference type="Pfam" id="PF04055">
    <property type="entry name" value="Radical_SAM"/>
    <property type="match status" value="1"/>
</dbReference>
<dbReference type="PANTHER" id="PTHR11228">
    <property type="entry name" value="RADICAL SAM DOMAIN PROTEIN"/>
    <property type="match status" value="1"/>
</dbReference>
<dbReference type="SFLD" id="SFLDS00029">
    <property type="entry name" value="Radical_SAM"/>
    <property type="match status" value="1"/>
</dbReference>
<dbReference type="OrthoDB" id="6382128at2"/>
<dbReference type="GO" id="GO:0003824">
    <property type="term" value="F:catalytic activity"/>
    <property type="evidence" value="ECO:0007669"/>
    <property type="project" value="InterPro"/>
</dbReference>
<dbReference type="CDD" id="cd01335">
    <property type="entry name" value="Radical_SAM"/>
    <property type="match status" value="1"/>
</dbReference>
<organism evidence="7 8">
    <name type="scientific">Gimesia panareensis</name>
    <dbReference type="NCBI Taxonomy" id="2527978"/>
    <lineage>
        <taxon>Bacteria</taxon>
        <taxon>Pseudomonadati</taxon>
        <taxon>Planctomycetota</taxon>
        <taxon>Planctomycetia</taxon>
        <taxon>Planctomycetales</taxon>
        <taxon>Planctomycetaceae</taxon>
        <taxon>Gimesia</taxon>
    </lineage>
</organism>
<keyword evidence="3" id="KW-0479">Metal-binding</keyword>
<evidence type="ECO:0000313" key="7">
    <source>
        <dbReference type="EMBL" id="QDV20604.1"/>
    </source>
</evidence>
<dbReference type="InterPro" id="IPR050377">
    <property type="entry name" value="Radical_SAM_PqqE_MftC-like"/>
</dbReference>
<dbReference type="EMBL" id="CP036317">
    <property type="protein sequence ID" value="QDV20604.1"/>
    <property type="molecule type" value="Genomic_DNA"/>
</dbReference>
<dbReference type="InterPro" id="IPR013785">
    <property type="entry name" value="Aldolase_TIM"/>
</dbReference>
<dbReference type="PANTHER" id="PTHR11228:SF7">
    <property type="entry name" value="PQQA PEPTIDE CYCLASE"/>
    <property type="match status" value="1"/>
</dbReference>
<evidence type="ECO:0000256" key="5">
    <source>
        <dbReference type="ARBA" id="ARBA00023014"/>
    </source>
</evidence>
<keyword evidence="5" id="KW-0411">Iron-sulfur</keyword>
<accession>A0A518FW82</accession>
<dbReference type="RefSeq" id="WP_145458888.1">
    <property type="nucleotide sequence ID" value="NZ_CP036317.1"/>
</dbReference>
<protein>
    <submittedName>
        <fullName evidence="7">Cyclic pyranopterin monophosphate synthase</fullName>
    </submittedName>
</protein>
<evidence type="ECO:0000259" key="6">
    <source>
        <dbReference type="Pfam" id="PF04055"/>
    </source>
</evidence>
<dbReference type="InterPro" id="IPR007197">
    <property type="entry name" value="rSAM"/>
</dbReference>
<dbReference type="InterPro" id="IPR058240">
    <property type="entry name" value="rSAM_sf"/>
</dbReference>
<dbReference type="SFLD" id="SFLDG01067">
    <property type="entry name" value="SPASM/twitch_domain_containing"/>
    <property type="match status" value="1"/>
</dbReference>
<name>A0A518FW82_9PLAN</name>
<keyword evidence="4" id="KW-0408">Iron</keyword>
<keyword evidence="2" id="KW-0949">S-adenosyl-L-methionine</keyword>
<evidence type="ECO:0000256" key="4">
    <source>
        <dbReference type="ARBA" id="ARBA00023004"/>
    </source>
</evidence>
<comment type="cofactor">
    <cofactor evidence="1">
        <name>[4Fe-4S] cluster</name>
        <dbReference type="ChEBI" id="CHEBI:49883"/>
    </cofactor>
</comment>